<gene>
    <name evidence="2" type="ORF">LCGC14_0101980</name>
</gene>
<dbReference type="Pfam" id="PF00565">
    <property type="entry name" value="SNase"/>
    <property type="match status" value="1"/>
</dbReference>
<dbReference type="InterPro" id="IPR016071">
    <property type="entry name" value="Staphylococal_nuclease_OB-fold"/>
</dbReference>
<dbReference type="SUPFAM" id="SSF50199">
    <property type="entry name" value="Staphylococcal nuclease"/>
    <property type="match status" value="1"/>
</dbReference>
<protein>
    <recommendedName>
        <fullName evidence="1">TNase-like domain-containing protein</fullName>
    </recommendedName>
</protein>
<proteinExistence type="predicted"/>
<comment type="caution">
    <text evidence="2">The sequence shown here is derived from an EMBL/GenBank/DDBJ whole genome shotgun (WGS) entry which is preliminary data.</text>
</comment>
<reference evidence="2" key="1">
    <citation type="journal article" date="2015" name="Nature">
        <title>Complex archaea that bridge the gap between prokaryotes and eukaryotes.</title>
        <authorList>
            <person name="Spang A."/>
            <person name="Saw J.H."/>
            <person name="Jorgensen S.L."/>
            <person name="Zaremba-Niedzwiedzka K."/>
            <person name="Martijn J."/>
            <person name="Lind A.E."/>
            <person name="van Eijk R."/>
            <person name="Schleper C."/>
            <person name="Guy L."/>
            <person name="Ettema T.J."/>
        </authorList>
    </citation>
    <scope>NUCLEOTIDE SEQUENCE</scope>
</reference>
<feature type="domain" description="TNase-like" evidence="1">
    <location>
        <begin position="24"/>
        <end position="88"/>
    </location>
</feature>
<dbReference type="InterPro" id="IPR035437">
    <property type="entry name" value="SNase_OB-fold_sf"/>
</dbReference>
<accession>A0A0F9YE49</accession>
<name>A0A0F9YE49_9ZZZZ</name>
<dbReference type="EMBL" id="LAZR01000029">
    <property type="protein sequence ID" value="KKO02749.1"/>
    <property type="molecule type" value="Genomic_DNA"/>
</dbReference>
<evidence type="ECO:0000259" key="1">
    <source>
        <dbReference type="Pfam" id="PF00565"/>
    </source>
</evidence>
<sequence length="90" mass="10492">MKKITVKKVRDGDTFQGPRGQFYRLAEVYAPEKGQRGYKKAKEILREMIEEEQVYIQEIGKSYGRPVVKVRLPGEKRTINEKMKRAGFGE</sequence>
<dbReference type="Gene3D" id="2.40.50.90">
    <property type="match status" value="1"/>
</dbReference>
<evidence type="ECO:0000313" key="2">
    <source>
        <dbReference type="EMBL" id="KKO02749.1"/>
    </source>
</evidence>
<organism evidence="2">
    <name type="scientific">marine sediment metagenome</name>
    <dbReference type="NCBI Taxonomy" id="412755"/>
    <lineage>
        <taxon>unclassified sequences</taxon>
        <taxon>metagenomes</taxon>
        <taxon>ecological metagenomes</taxon>
    </lineage>
</organism>
<dbReference type="AlphaFoldDB" id="A0A0F9YE49"/>